<dbReference type="Pfam" id="PF03171">
    <property type="entry name" value="2OG-FeII_Oxy"/>
    <property type="match status" value="1"/>
</dbReference>
<keyword evidence="1" id="KW-0479">Metal-binding</keyword>
<name>A0AAW2YZA2_9EUKA</name>
<comment type="caution">
    <text evidence="3">The sequence shown here is derived from an EMBL/GenBank/DDBJ whole genome shotgun (WGS) entry which is preliminary data.</text>
</comment>
<dbReference type="Proteomes" id="UP001431209">
    <property type="component" value="Unassembled WGS sequence"/>
</dbReference>
<dbReference type="PROSITE" id="PS51471">
    <property type="entry name" value="FE2OG_OXY"/>
    <property type="match status" value="1"/>
</dbReference>
<dbReference type="InterPro" id="IPR026992">
    <property type="entry name" value="DIOX_N"/>
</dbReference>
<proteinExistence type="inferred from homology"/>
<feature type="domain" description="Fe2OG dioxygenase" evidence="2">
    <location>
        <begin position="173"/>
        <end position="273"/>
    </location>
</feature>
<evidence type="ECO:0000259" key="2">
    <source>
        <dbReference type="PROSITE" id="PS51471"/>
    </source>
</evidence>
<dbReference type="PANTHER" id="PTHR47990">
    <property type="entry name" value="2-OXOGLUTARATE (2OG) AND FE(II)-DEPENDENT OXYGENASE SUPERFAMILY PROTEIN-RELATED"/>
    <property type="match status" value="1"/>
</dbReference>
<organism evidence="3 4">
    <name type="scientific">Acrasis kona</name>
    <dbReference type="NCBI Taxonomy" id="1008807"/>
    <lineage>
        <taxon>Eukaryota</taxon>
        <taxon>Discoba</taxon>
        <taxon>Heterolobosea</taxon>
        <taxon>Tetramitia</taxon>
        <taxon>Eutetramitia</taxon>
        <taxon>Acrasidae</taxon>
        <taxon>Acrasis</taxon>
    </lineage>
</organism>
<keyword evidence="4" id="KW-1185">Reference proteome</keyword>
<evidence type="ECO:0000313" key="3">
    <source>
        <dbReference type="EMBL" id="KAL0482338.1"/>
    </source>
</evidence>
<dbReference type="InterPro" id="IPR050231">
    <property type="entry name" value="Iron_ascorbate_oxido_reductase"/>
</dbReference>
<dbReference type="Gene3D" id="2.60.120.330">
    <property type="entry name" value="B-lactam Antibiotic, Isopenicillin N Synthase, Chain"/>
    <property type="match status" value="1"/>
</dbReference>
<dbReference type="InterPro" id="IPR044861">
    <property type="entry name" value="IPNS-like_FE2OG_OXY"/>
</dbReference>
<sequence length="322" mass="35934">MSFPVFPEGVPIAPISSIKYSELNKSAKEVLECCSTVGFFYLDLSGHSITSKADEIREIAVSSFRLPAEEKMKYHLQKGVSLAGYKAPGTVKKTDETHRPDTTEFFNVFTDHITGTTDSIQYPPHLIEHKALLKQFSQDAHAIGNEILSVLADQLSIPSSEFTSRNSFSTSSQSHIRLTHKIPHEGADAVGLPSHTDFGSVTVLFTWLGGLQIQHQGEWKYVKPLKNHAIINLGDAIVHLTNGALLSAKHRVVDAPKEQNKLDRYSVVYFVRPNNQVEMKPLERFLNDDTPRKRVGGKFEQEEGVVLSAEEWIRRRAAQLGS</sequence>
<keyword evidence="3" id="KW-0223">Dioxygenase</keyword>
<dbReference type="AlphaFoldDB" id="A0AAW2YZA2"/>
<dbReference type="InterPro" id="IPR027443">
    <property type="entry name" value="IPNS-like_sf"/>
</dbReference>
<keyword evidence="1" id="KW-0560">Oxidoreductase</keyword>
<dbReference type="InterPro" id="IPR005123">
    <property type="entry name" value="Oxoglu/Fe-dep_dioxygenase_dom"/>
</dbReference>
<dbReference type="SUPFAM" id="SSF51197">
    <property type="entry name" value="Clavaminate synthase-like"/>
    <property type="match status" value="1"/>
</dbReference>
<comment type="similarity">
    <text evidence="1">Belongs to the iron/ascorbate-dependent oxidoreductase family.</text>
</comment>
<evidence type="ECO:0000313" key="4">
    <source>
        <dbReference type="Proteomes" id="UP001431209"/>
    </source>
</evidence>
<gene>
    <name evidence="3" type="ORF">AKO1_012941</name>
</gene>
<dbReference type="EMBL" id="JAOPGA020000840">
    <property type="protein sequence ID" value="KAL0482338.1"/>
    <property type="molecule type" value="Genomic_DNA"/>
</dbReference>
<accession>A0AAW2YZA2</accession>
<reference evidence="3 4" key="1">
    <citation type="submission" date="2024-03" db="EMBL/GenBank/DDBJ databases">
        <title>The Acrasis kona genome and developmental transcriptomes reveal deep origins of eukaryotic multicellular pathways.</title>
        <authorList>
            <person name="Sheikh S."/>
            <person name="Fu C.-J."/>
            <person name="Brown M.W."/>
            <person name="Baldauf S.L."/>
        </authorList>
    </citation>
    <scope>NUCLEOTIDE SEQUENCE [LARGE SCALE GENOMIC DNA]</scope>
    <source>
        <strain evidence="3 4">ATCC MYA-3509</strain>
    </source>
</reference>
<evidence type="ECO:0000256" key="1">
    <source>
        <dbReference type="RuleBase" id="RU003682"/>
    </source>
</evidence>
<protein>
    <submittedName>
        <fullName evidence="3">2-oxoglutarate/Fe(II)-dependent dioxygenase</fullName>
    </submittedName>
</protein>
<keyword evidence="1" id="KW-0408">Iron</keyword>
<dbReference type="Pfam" id="PF14226">
    <property type="entry name" value="DIOX_N"/>
    <property type="match status" value="1"/>
</dbReference>
<dbReference type="GO" id="GO:0051213">
    <property type="term" value="F:dioxygenase activity"/>
    <property type="evidence" value="ECO:0007669"/>
    <property type="project" value="UniProtKB-KW"/>
</dbReference>
<dbReference type="GO" id="GO:0046872">
    <property type="term" value="F:metal ion binding"/>
    <property type="evidence" value="ECO:0007669"/>
    <property type="project" value="UniProtKB-KW"/>
</dbReference>